<dbReference type="PANTHER" id="PTHR45815">
    <property type="entry name" value="PROTEIN DISULFIDE-ISOMERASE A6"/>
    <property type="match status" value="1"/>
</dbReference>
<evidence type="ECO:0000256" key="2">
    <source>
        <dbReference type="ARBA" id="ARBA00004319"/>
    </source>
</evidence>
<keyword evidence="8" id="KW-0732">Signal</keyword>
<dbReference type="InterPro" id="IPR057305">
    <property type="entry name" value="Thioredox_PDIA6_C"/>
</dbReference>
<feature type="compositionally biased region" description="Low complexity" evidence="7">
    <location>
        <begin position="263"/>
        <end position="277"/>
    </location>
</feature>
<feature type="signal peptide" evidence="8">
    <location>
        <begin position="1"/>
        <end position="21"/>
    </location>
</feature>
<dbReference type="CDD" id="cd03002">
    <property type="entry name" value="PDI_a_MPD1_like"/>
    <property type="match status" value="1"/>
</dbReference>
<keyword evidence="11" id="KW-1185">Reference proteome</keyword>
<dbReference type="CDD" id="cd02981">
    <property type="entry name" value="PDI_b_family"/>
    <property type="match status" value="1"/>
</dbReference>
<feature type="domain" description="Thioredoxin" evidence="9">
    <location>
        <begin position="2"/>
        <end position="140"/>
    </location>
</feature>
<keyword evidence="5 10" id="KW-0413">Isomerase</keyword>
<dbReference type="InterPro" id="IPR013766">
    <property type="entry name" value="Thioredoxin_domain"/>
</dbReference>
<name>A0AAQ3M4V2_9PEZI</name>
<protein>
    <recommendedName>
        <fullName evidence="3">protein disulfide-isomerase</fullName>
        <ecNumber evidence="3">5.3.4.1</ecNumber>
    </recommendedName>
</protein>
<comment type="catalytic activity">
    <reaction evidence="1">
        <text>Catalyzes the rearrangement of -S-S- bonds in proteins.</text>
        <dbReference type="EC" id="5.3.4.1"/>
    </reaction>
</comment>
<evidence type="ECO:0000256" key="5">
    <source>
        <dbReference type="ARBA" id="ARBA00023235"/>
    </source>
</evidence>
<proteinExistence type="predicted"/>
<comment type="subcellular location">
    <subcellularLocation>
        <location evidence="2">Endoplasmic reticulum lumen</location>
    </subcellularLocation>
</comment>
<evidence type="ECO:0000256" key="4">
    <source>
        <dbReference type="ARBA" id="ARBA00023157"/>
    </source>
</evidence>
<dbReference type="InterPro" id="IPR017937">
    <property type="entry name" value="Thioredoxin_CS"/>
</dbReference>
<dbReference type="Pfam" id="PF00085">
    <property type="entry name" value="Thioredoxin"/>
    <property type="match status" value="1"/>
</dbReference>
<feature type="compositionally biased region" description="Basic and acidic residues" evidence="7">
    <location>
        <begin position="457"/>
        <end position="471"/>
    </location>
</feature>
<dbReference type="AlphaFoldDB" id="A0AAQ3M4V2"/>
<accession>A0AAQ3M4V2</accession>
<evidence type="ECO:0000256" key="7">
    <source>
        <dbReference type="SAM" id="MobiDB-lite"/>
    </source>
</evidence>
<feature type="chain" id="PRO_5042818956" description="protein disulfide-isomerase" evidence="8">
    <location>
        <begin position="22"/>
        <end position="558"/>
    </location>
</feature>
<feature type="region of interest" description="Disordered" evidence="7">
    <location>
        <begin position="523"/>
        <end position="558"/>
    </location>
</feature>
<dbReference type="SUPFAM" id="SSF52833">
    <property type="entry name" value="Thioredoxin-like"/>
    <property type="match status" value="2"/>
</dbReference>
<dbReference type="GO" id="GO:0015035">
    <property type="term" value="F:protein-disulfide reductase activity"/>
    <property type="evidence" value="ECO:0007669"/>
    <property type="project" value="TreeGrafter"/>
</dbReference>
<feature type="region of interest" description="Disordered" evidence="7">
    <location>
        <begin position="446"/>
        <end position="477"/>
    </location>
</feature>
<dbReference type="Proteomes" id="UP001303373">
    <property type="component" value="Chromosome 6"/>
</dbReference>
<feature type="region of interest" description="Disordered" evidence="7">
    <location>
        <begin position="238"/>
        <end position="308"/>
    </location>
</feature>
<feature type="compositionally biased region" description="Basic and acidic residues" evidence="7">
    <location>
        <begin position="289"/>
        <end position="303"/>
    </location>
</feature>
<dbReference type="PANTHER" id="PTHR45815:SF3">
    <property type="entry name" value="PROTEIN DISULFIDE-ISOMERASE A6"/>
    <property type="match status" value="1"/>
</dbReference>
<evidence type="ECO:0000259" key="9">
    <source>
        <dbReference type="PROSITE" id="PS51352"/>
    </source>
</evidence>
<dbReference type="PRINTS" id="PR00421">
    <property type="entry name" value="THIOREDOXIN"/>
</dbReference>
<evidence type="ECO:0000256" key="6">
    <source>
        <dbReference type="ARBA" id="ARBA00023284"/>
    </source>
</evidence>
<evidence type="ECO:0000256" key="8">
    <source>
        <dbReference type="SAM" id="SignalP"/>
    </source>
</evidence>
<sequence length="558" mass="60500">MPSLLATAASLLLLPPALVHGMYAKSGPVLQLDGPSYDSLIAQSNHTSIVEFYAPWCGHCKNLKPAYEKAATALQGLAKVAAVDCDAEENKSFCGRMGVQGFPTLKIVKPGKKPGRPIVEDYQGARTAKAIVEAVKEKIPNRVSRLNDGDYEAWLSKDDAPKAILFSDKGVTGPLLKALAIDFQGSINVAQIRNKEKKAVEQFKATKFPALVLIPGNGKEPILYDGEMKKDPMVKFLSQAASPNPDPAPKEKKAKKEKKSKTNKPAAPKASKPAAHPGAEDGDPAECPYKGDKGETNDAKEPVKPATPEPAPLIASLADEVSLQQKCLNTKAGVCILALHPAEASTNPLTSDIVTALSEIQHKHSQKRKLFPFFQLPASNPSNAALRSTLDLVSPKDEISLIATNGKKAWFRAYPAKTWSHDEIEAWIDGLRMGDSTTPKQTLTESLLADPASLPAETKEEDQKQKQDQKKPNLNLNMENDDLSRAEAEDLICQLLPNGESIDLDSLDPDTYSKIMAAGKSFKAEMKEQGSIPSRHSSKEDVEDEEEEQGHDEGHDEL</sequence>
<reference evidence="10 11" key="1">
    <citation type="submission" date="2023-11" db="EMBL/GenBank/DDBJ databases">
        <title>An acidophilic fungus is an integral part of prey digestion in a carnivorous sundew plant.</title>
        <authorList>
            <person name="Tsai I.J."/>
        </authorList>
    </citation>
    <scope>NUCLEOTIDE SEQUENCE [LARGE SCALE GENOMIC DNA]</scope>
    <source>
        <strain evidence="10">169a</strain>
    </source>
</reference>
<feature type="compositionally biased region" description="Basic residues" evidence="7">
    <location>
        <begin position="252"/>
        <end position="262"/>
    </location>
</feature>
<dbReference type="EMBL" id="CP138585">
    <property type="protein sequence ID" value="WPH01699.1"/>
    <property type="molecule type" value="Genomic_DNA"/>
</dbReference>
<dbReference type="PROSITE" id="PS51352">
    <property type="entry name" value="THIOREDOXIN_2"/>
    <property type="match status" value="1"/>
</dbReference>
<dbReference type="Gene3D" id="3.40.30.10">
    <property type="entry name" value="Glutaredoxin"/>
    <property type="match status" value="2"/>
</dbReference>
<evidence type="ECO:0000313" key="11">
    <source>
        <dbReference type="Proteomes" id="UP001303373"/>
    </source>
</evidence>
<keyword evidence="4" id="KW-1015">Disulfide bond</keyword>
<evidence type="ECO:0000256" key="1">
    <source>
        <dbReference type="ARBA" id="ARBA00001182"/>
    </source>
</evidence>
<feature type="compositionally biased region" description="Acidic residues" evidence="7">
    <location>
        <begin position="541"/>
        <end position="550"/>
    </location>
</feature>
<organism evidence="10 11">
    <name type="scientific">Acrodontium crateriforme</name>
    <dbReference type="NCBI Taxonomy" id="150365"/>
    <lineage>
        <taxon>Eukaryota</taxon>
        <taxon>Fungi</taxon>
        <taxon>Dikarya</taxon>
        <taxon>Ascomycota</taxon>
        <taxon>Pezizomycotina</taxon>
        <taxon>Dothideomycetes</taxon>
        <taxon>Dothideomycetidae</taxon>
        <taxon>Mycosphaerellales</taxon>
        <taxon>Teratosphaeriaceae</taxon>
        <taxon>Acrodontium</taxon>
    </lineage>
</organism>
<dbReference type="InterPro" id="IPR036249">
    <property type="entry name" value="Thioredoxin-like_sf"/>
</dbReference>
<dbReference type="Pfam" id="PF24541">
    <property type="entry name" value="Thioredox_PDIA6_C"/>
    <property type="match status" value="1"/>
</dbReference>
<dbReference type="GO" id="GO:0034976">
    <property type="term" value="P:response to endoplasmic reticulum stress"/>
    <property type="evidence" value="ECO:0007669"/>
    <property type="project" value="TreeGrafter"/>
</dbReference>
<keyword evidence="6" id="KW-0676">Redox-active center</keyword>
<evidence type="ECO:0000256" key="3">
    <source>
        <dbReference type="ARBA" id="ARBA00012723"/>
    </source>
</evidence>
<dbReference type="GO" id="GO:0005788">
    <property type="term" value="C:endoplasmic reticulum lumen"/>
    <property type="evidence" value="ECO:0007669"/>
    <property type="project" value="UniProtKB-SubCell"/>
</dbReference>
<dbReference type="GO" id="GO:0003756">
    <property type="term" value="F:protein disulfide isomerase activity"/>
    <property type="evidence" value="ECO:0007669"/>
    <property type="project" value="UniProtKB-EC"/>
</dbReference>
<dbReference type="PROSITE" id="PS00194">
    <property type="entry name" value="THIOREDOXIN_1"/>
    <property type="match status" value="1"/>
</dbReference>
<gene>
    <name evidence="10" type="ORF">R9X50_00455100</name>
</gene>
<dbReference type="EC" id="5.3.4.1" evidence="3"/>
<evidence type="ECO:0000313" key="10">
    <source>
        <dbReference type="EMBL" id="WPH01699.1"/>
    </source>
</evidence>